<keyword evidence="3" id="KW-0472">Membrane</keyword>
<dbReference type="PANTHER" id="PTHR43630">
    <property type="entry name" value="POLY-BETA-1,6-N-ACETYL-D-GLUCOSAMINE SYNTHASE"/>
    <property type="match status" value="1"/>
</dbReference>
<evidence type="ECO:0000259" key="4">
    <source>
        <dbReference type="Pfam" id="PF00535"/>
    </source>
</evidence>
<dbReference type="SUPFAM" id="SSF53448">
    <property type="entry name" value="Nucleotide-diphospho-sugar transferases"/>
    <property type="match status" value="1"/>
</dbReference>
<evidence type="ECO:0000256" key="2">
    <source>
        <dbReference type="ARBA" id="ARBA00022679"/>
    </source>
</evidence>
<keyword evidence="3" id="KW-1133">Transmembrane helix</keyword>
<name>A0A381RBP8_9ZZZZ</name>
<protein>
    <recommendedName>
        <fullName evidence="4">Glycosyltransferase 2-like domain-containing protein</fullName>
    </recommendedName>
</protein>
<dbReference type="PANTHER" id="PTHR43630:SF1">
    <property type="entry name" value="POLY-BETA-1,6-N-ACETYL-D-GLUCOSAMINE SYNTHASE"/>
    <property type="match status" value="1"/>
</dbReference>
<feature type="domain" description="Glycosyltransferase 2-like" evidence="4">
    <location>
        <begin position="7"/>
        <end position="171"/>
    </location>
</feature>
<accession>A0A381RBP8</accession>
<dbReference type="InterPro" id="IPR001173">
    <property type="entry name" value="Glyco_trans_2-like"/>
</dbReference>
<sequence>MSETTVSVVIPMRNEEKYIGKCLDSLLAQEWDGGPLEVVVVNGESEDRSKQIVESMMPTFPRLKLLDNPRRITPVSLNMGVKAATGDVIIILGAHSYVAKDFVSKNLHFLDTMAVDCVGGSIAPVGDSYQGEAIALAMSSPIGVGNAFYRYSKVQRLVDTVQFGAYRREIFFRVGYFDEELVRNQDFELNHRIVSTGGRILLAPQVHGYYVVRSSIPKLFKQYFDYGFWKTKVISKEVGAFRLRYQIPPIFIVTLAVTGLLGLFMPMMWSFFQGIVILYAGLVLFTSLRISLNSGLKYLPVLPFAFITLHFGFGLGLITSWIQRLIEKSNGYN</sequence>
<dbReference type="GO" id="GO:0016757">
    <property type="term" value="F:glycosyltransferase activity"/>
    <property type="evidence" value="ECO:0007669"/>
    <property type="project" value="UniProtKB-KW"/>
</dbReference>
<feature type="transmembrane region" description="Helical" evidence="3">
    <location>
        <begin position="271"/>
        <end position="292"/>
    </location>
</feature>
<feature type="transmembrane region" description="Helical" evidence="3">
    <location>
        <begin position="298"/>
        <end position="322"/>
    </location>
</feature>
<dbReference type="EMBL" id="UINC01001800">
    <property type="protein sequence ID" value="SUZ89031.1"/>
    <property type="molecule type" value="Genomic_DNA"/>
</dbReference>
<gene>
    <name evidence="5" type="ORF">METZ01_LOCUS41885</name>
</gene>
<reference evidence="5" key="1">
    <citation type="submission" date="2018-05" db="EMBL/GenBank/DDBJ databases">
        <authorList>
            <person name="Lanie J.A."/>
            <person name="Ng W.-L."/>
            <person name="Kazmierczak K.M."/>
            <person name="Andrzejewski T.M."/>
            <person name="Davidsen T.M."/>
            <person name="Wayne K.J."/>
            <person name="Tettelin H."/>
            <person name="Glass J.I."/>
            <person name="Rusch D."/>
            <person name="Podicherti R."/>
            <person name="Tsui H.-C.T."/>
            <person name="Winkler M.E."/>
        </authorList>
    </citation>
    <scope>NUCLEOTIDE SEQUENCE</scope>
</reference>
<dbReference type="InterPro" id="IPR029044">
    <property type="entry name" value="Nucleotide-diphossugar_trans"/>
</dbReference>
<proteinExistence type="predicted"/>
<dbReference type="Pfam" id="PF00535">
    <property type="entry name" value="Glycos_transf_2"/>
    <property type="match status" value="1"/>
</dbReference>
<evidence type="ECO:0000313" key="5">
    <source>
        <dbReference type="EMBL" id="SUZ89031.1"/>
    </source>
</evidence>
<evidence type="ECO:0000256" key="3">
    <source>
        <dbReference type="SAM" id="Phobius"/>
    </source>
</evidence>
<dbReference type="AlphaFoldDB" id="A0A381RBP8"/>
<dbReference type="Gene3D" id="3.90.550.10">
    <property type="entry name" value="Spore Coat Polysaccharide Biosynthesis Protein SpsA, Chain A"/>
    <property type="match status" value="1"/>
</dbReference>
<dbReference type="CDD" id="cd02525">
    <property type="entry name" value="Succinoglycan_BP_ExoA"/>
    <property type="match status" value="1"/>
</dbReference>
<evidence type="ECO:0000256" key="1">
    <source>
        <dbReference type="ARBA" id="ARBA00022676"/>
    </source>
</evidence>
<organism evidence="5">
    <name type="scientific">marine metagenome</name>
    <dbReference type="NCBI Taxonomy" id="408172"/>
    <lineage>
        <taxon>unclassified sequences</taxon>
        <taxon>metagenomes</taxon>
        <taxon>ecological metagenomes</taxon>
    </lineage>
</organism>
<keyword evidence="3" id="KW-0812">Transmembrane</keyword>
<keyword evidence="2" id="KW-0808">Transferase</keyword>
<keyword evidence="1" id="KW-0328">Glycosyltransferase</keyword>
<feature type="transmembrane region" description="Helical" evidence="3">
    <location>
        <begin position="245"/>
        <end position="264"/>
    </location>
</feature>